<proteinExistence type="predicted"/>
<gene>
    <name evidence="1" type="ORF">HNP37_003129</name>
</gene>
<dbReference type="Proteomes" id="UP000561681">
    <property type="component" value="Unassembled WGS sequence"/>
</dbReference>
<reference evidence="1 2" key="1">
    <citation type="submission" date="2020-08" db="EMBL/GenBank/DDBJ databases">
        <title>Functional genomics of gut bacteria from endangered species of beetles.</title>
        <authorList>
            <person name="Carlos-Shanley C."/>
        </authorList>
    </citation>
    <scope>NUCLEOTIDE SEQUENCE [LARGE SCALE GENOMIC DNA]</scope>
    <source>
        <strain evidence="1 2">S00142</strain>
    </source>
</reference>
<evidence type="ECO:0000313" key="1">
    <source>
        <dbReference type="EMBL" id="MBB4803054.1"/>
    </source>
</evidence>
<evidence type="ECO:0000313" key="2">
    <source>
        <dbReference type="Proteomes" id="UP000561681"/>
    </source>
</evidence>
<evidence type="ECO:0008006" key="3">
    <source>
        <dbReference type="Google" id="ProtNLM"/>
    </source>
</evidence>
<comment type="caution">
    <text evidence="1">The sequence shown here is derived from an EMBL/GenBank/DDBJ whole genome shotgun (WGS) entry which is preliminary data.</text>
</comment>
<name>A0A7W7IYQ4_9FLAO</name>
<keyword evidence="2" id="KW-1185">Reference proteome</keyword>
<dbReference type="RefSeq" id="WP_184163919.1">
    <property type="nucleotide sequence ID" value="NZ_JACHLD010000005.1"/>
</dbReference>
<sequence>MDNLSRVKIYVFLILASVFIFSCDYKSQSTIENLLDNFSFNTTLSNSTQIIVKAYDSTVTYRRSGSIESFNPIKEFKTHNKQQVKDFESIFENAEKTSYCCCPTSSYSLHFFNQKEMLALFYVDTLQFKDKVRVYEGSFQYSYIIEKQKWLHYLKEIDKK</sequence>
<protein>
    <recommendedName>
        <fullName evidence="3">Lipoprotein</fullName>
    </recommendedName>
</protein>
<dbReference type="AlphaFoldDB" id="A0A7W7IYQ4"/>
<dbReference type="EMBL" id="JACHLD010000005">
    <property type="protein sequence ID" value="MBB4803054.1"/>
    <property type="molecule type" value="Genomic_DNA"/>
</dbReference>
<dbReference type="PROSITE" id="PS51257">
    <property type="entry name" value="PROKAR_LIPOPROTEIN"/>
    <property type="match status" value="1"/>
</dbReference>
<accession>A0A7W7IYQ4</accession>
<organism evidence="1 2">
    <name type="scientific">Flavobacterium nitrogenifigens</name>
    <dbReference type="NCBI Taxonomy" id="1617283"/>
    <lineage>
        <taxon>Bacteria</taxon>
        <taxon>Pseudomonadati</taxon>
        <taxon>Bacteroidota</taxon>
        <taxon>Flavobacteriia</taxon>
        <taxon>Flavobacteriales</taxon>
        <taxon>Flavobacteriaceae</taxon>
        <taxon>Flavobacterium</taxon>
    </lineage>
</organism>